<accession>A0AAE1MXH0</accession>
<evidence type="ECO:0000313" key="3">
    <source>
        <dbReference type="Proteomes" id="UP001293593"/>
    </source>
</evidence>
<name>A0AAE1MXH0_9FABA</name>
<feature type="domain" description="Reverse transcriptase Ty1/copia-type" evidence="1">
    <location>
        <begin position="23"/>
        <end position="150"/>
    </location>
</feature>
<keyword evidence="3" id="KW-1185">Reference proteome</keyword>
<reference evidence="2" key="1">
    <citation type="submission" date="2023-10" db="EMBL/GenBank/DDBJ databases">
        <title>Chromosome-level genome of the transformable northern wattle, Acacia crassicarpa.</title>
        <authorList>
            <person name="Massaro I."/>
            <person name="Sinha N.R."/>
            <person name="Poethig S."/>
            <person name="Leichty A.R."/>
        </authorList>
    </citation>
    <scope>NUCLEOTIDE SEQUENCE</scope>
    <source>
        <strain evidence="2">Acra3RX</strain>
        <tissue evidence="2">Leaf</tissue>
    </source>
</reference>
<dbReference type="SUPFAM" id="SSF56672">
    <property type="entry name" value="DNA/RNA polymerases"/>
    <property type="match status" value="1"/>
</dbReference>
<dbReference type="Pfam" id="PF07727">
    <property type="entry name" value="RVT_2"/>
    <property type="match status" value="1"/>
</dbReference>
<sequence length="151" mass="17261">MGSPEAPFWEEAINSETESIMSNHTWELVDLPPANKPLGPKWIFKKKMKVDGTIDKYKARLVVKGYRQREGLDYFDTYSPVTRITSIRMLIALAALNGLELHQMDVKTAFLNGELEEEIYLEQPEGFVVSGQERKVCRLIKSLYGLKQAPK</sequence>
<protein>
    <recommendedName>
        <fullName evidence="1">Reverse transcriptase Ty1/copia-type domain-containing protein</fullName>
    </recommendedName>
</protein>
<dbReference type="Proteomes" id="UP001293593">
    <property type="component" value="Unassembled WGS sequence"/>
</dbReference>
<evidence type="ECO:0000313" key="2">
    <source>
        <dbReference type="EMBL" id="KAK4279046.1"/>
    </source>
</evidence>
<dbReference type="InterPro" id="IPR013103">
    <property type="entry name" value="RVT_2"/>
</dbReference>
<comment type="caution">
    <text evidence="2">The sequence shown here is derived from an EMBL/GenBank/DDBJ whole genome shotgun (WGS) entry which is preliminary data.</text>
</comment>
<dbReference type="EMBL" id="JAWXYG010000003">
    <property type="protein sequence ID" value="KAK4279046.1"/>
    <property type="molecule type" value="Genomic_DNA"/>
</dbReference>
<dbReference type="AlphaFoldDB" id="A0AAE1MXH0"/>
<evidence type="ECO:0000259" key="1">
    <source>
        <dbReference type="Pfam" id="PF07727"/>
    </source>
</evidence>
<gene>
    <name evidence="2" type="ORF">QN277_016809</name>
</gene>
<organism evidence="2 3">
    <name type="scientific">Acacia crassicarpa</name>
    <name type="common">northern wattle</name>
    <dbReference type="NCBI Taxonomy" id="499986"/>
    <lineage>
        <taxon>Eukaryota</taxon>
        <taxon>Viridiplantae</taxon>
        <taxon>Streptophyta</taxon>
        <taxon>Embryophyta</taxon>
        <taxon>Tracheophyta</taxon>
        <taxon>Spermatophyta</taxon>
        <taxon>Magnoliopsida</taxon>
        <taxon>eudicotyledons</taxon>
        <taxon>Gunneridae</taxon>
        <taxon>Pentapetalae</taxon>
        <taxon>rosids</taxon>
        <taxon>fabids</taxon>
        <taxon>Fabales</taxon>
        <taxon>Fabaceae</taxon>
        <taxon>Caesalpinioideae</taxon>
        <taxon>mimosoid clade</taxon>
        <taxon>Acacieae</taxon>
        <taxon>Acacia</taxon>
    </lineage>
</organism>
<dbReference type="InterPro" id="IPR043502">
    <property type="entry name" value="DNA/RNA_pol_sf"/>
</dbReference>
<proteinExistence type="predicted"/>